<name>A0AAN9PAE2_CROPI</name>
<sequence>MVAGWGAVAGSNWVGLGLVRLGDEEGRMKGRHSGVRREIERDATKGGRWVLVGWRLGLFMKGWGEEEAPWRRFEREGWWLWFLVPDSTKSGDVRLQLVVALEELGLRG</sequence>
<dbReference type="AlphaFoldDB" id="A0AAN9PAE2"/>
<reference evidence="1 2" key="1">
    <citation type="submission" date="2024-01" db="EMBL/GenBank/DDBJ databases">
        <title>The genomes of 5 underutilized Papilionoideae crops provide insights into root nodulation and disease resistanc.</title>
        <authorList>
            <person name="Yuan L."/>
        </authorList>
    </citation>
    <scope>NUCLEOTIDE SEQUENCE [LARGE SCALE GENOMIC DNA]</scope>
    <source>
        <strain evidence="1">ZHUSHIDOU_FW_LH</strain>
        <tissue evidence="1">Leaf</tissue>
    </source>
</reference>
<keyword evidence="2" id="KW-1185">Reference proteome</keyword>
<comment type="caution">
    <text evidence="1">The sequence shown here is derived from an EMBL/GenBank/DDBJ whole genome shotgun (WGS) entry which is preliminary data.</text>
</comment>
<evidence type="ECO:0000313" key="2">
    <source>
        <dbReference type="Proteomes" id="UP001372338"/>
    </source>
</evidence>
<proteinExistence type="predicted"/>
<organism evidence="1 2">
    <name type="scientific">Crotalaria pallida</name>
    <name type="common">Smooth rattlebox</name>
    <name type="synonym">Crotalaria striata</name>
    <dbReference type="NCBI Taxonomy" id="3830"/>
    <lineage>
        <taxon>Eukaryota</taxon>
        <taxon>Viridiplantae</taxon>
        <taxon>Streptophyta</taxon>
        <taxon>Embryophyta</taxon>
        <taxon>Tracheophyta</taxon>
        <taxon>Spermatophyta</taxon>
        <taxon>Magnoliopsida</taxon>
        <taxon>eudicotyledons</taxon>
        <taxon>Gunneridae</taxon>
        <taxon>Pentapetalae</taxon>
        <taxon>rosids</taxon>
        <taxon>fabids</taxon>
        <taxon>Fabales</taxon>
        <taxon>Fabaceae</taxon>
        <taxon>Papilionoideae</taxon>
        <taxon>50 kb inversion clade</taxon>
        <taxon>genistoids sensu lato</taxon>
        <taxon>core genistoids</taxon>
        <taxon>Crotalarieae</taxon>
        <taxon>Crotalaria</taxon>
    </lineage>
</organism>
<accession>A0AAN9PAE2</accession>
<dbReference type="EMBL" id="JAYWIO010000001">
    <property type="protein sequence ID" value="KAK7290224.1"/>
    <property type="molecule type" value="Genomic_DNA"/>
</dbReference>
<protein>
    <submittedName>
        <fullName evidence="1">Uncharacterized protein</fullName>
    </submittedName>
</protein>
<evidence type="ECO:0000313" key="1">
    <source>
        <dbReference type="EMBL" id="KAK7290224.1"/>
    </source>
</evidence>
<dbReference type="Proteomes" id="UP001372338">
    <property type="component" value="Unassembled WGS sequence"/>
</dbReference>
<gene>
    <name evidence="1" type="ORF">RIF29_04492</name>
</gene>